<dbReference type="AlphaFoldDB" id="E6YKF8"/>
<reference evidence="1" key="1">
    <citation type="journal article" date="2011" name="PLoS Genet.">
        <title>Parallel evolution of a type IV secretion system in radiating lineages of the host-restricted bacterial pathogen Bartonella.</title>
        <authorList>
            <person name="Engel P."/>
            <person name="Salzburger W."/>
            <person name="Liesch M."/>
            <person name="Chang C.C."/>
            <person name="Maruyama S."/>
            <person name="Lanz C."/>
            <person name="Calteau A."/>
            <person name="Lajus A."/>
            <person name="Medigue C."/>
            <person name="Schuster S.C."/>
            <person name="Dehio C."/>
        </authorList>
    </citation>
    <scope>NUCLEOTIDE SEQUENCE</scope>
    <source>
        <strain evidence="1">ATCC BAA-1498</strain>
    </source>
</reference>
<dbReference type="EMBL" id="FN645456">
    <property type="protein sequence ID" value="CBI77346.1"/>
    <property type="molecule type" value="Genomic_DNA"/>
</dbReference>
<organism evidence="1">
    <name type="scientific">Bartonella rochalimae ATCC BAA-1498</name>
    <dbReference type="NCBI Taxonomy" id="685782"/>
    <lineage>
        <taxon>Bacteria</taxon>
        <taxon>Pseudomonadati</taxon>
        <taxon>Pseudomonadota</taxon>
        <taxon>Alphaproteobacteria</taxon>
        <taxon>Hyphomicrobiales</taxon>
        <taxon>Bartonellaceae</taxon>
        <taxon>Bartonella</taxon>
    </lineage>
</organism>
<protein>
    <submittedName>
        <fullName evidence="1">Uncharacterized protein</fullName>
    </submittedName>
</protein>
<proteinExistence type="predicted"/>
<name>E6YKF8_9HYPH</name>
<sequence length="50" mass="5950">MSETKILQVHYLKTMATVFKSKVYIFYSHGESCYWTYSFERIFSICILGV</sequence>
<evidence type="ECO:0000313" key="1">
    <source>
        <dbReference type="EMBL" id="CBI77346.1"/>
    </source>
</evidence>
<gene>
    <name evidence="1" type="ORF">BARRO_20003</name>
</gene>
<accession>E6YKF8</accession>